<comment type="caution">
    <text evidence="3">The sequence shown here is derived from an EMBL/GenBank/DDBJ whole genome shotgun (WGS) entry which is preliminary data.</text>
</comment>
<proteinExistence type="predicted"/>
<feature type="coiled-coil region" evidence="1">
    <location>
        <begin position="767"/>
        <end position="923"/>
    </location>
</feature>
<protein>
    <submittedName>
        <fullName evidence="3">Uncharacterized protein</fullName>
    </submittedName>
</protein>
<organism evidence="3 4">
    <name type="scientific">Parelaphostrongylus tenuis</name>
    <name type="common">Meningeal worm</name>
    <dbReference type="NCBI Taxonomy" id="148309"/>
    <lineage>
        <taxon>Eukaryota</taxon>
        <taxon>Metazoa</taxon>
        <taxon>Ecdysozoa</taxon>
        <taxon>Nematoda</taxon>
        <taxon>Chromadorea</taxon>
        <taxon>Rhabditida</taxon>
        <taxon>Rhabditina</taxon>
        <taxon>Rhabditomorpha</taxon>
        <taxon>Strongyloidea</taxon>
        <taxon>Metastrongylidae</taxon>
        <taxon>Parelaphostrongylus</taxon>
    </lineage>
</organism>
<feature type="coiled-coil region" evidence="1">
    <location>
        <begin position="498"/>
        <end position="532"/>
    </location>
</feature>
<evidence type="ECO:0000313" key="3">
    <source>
        <dbReference type="EMBL" id="KAJ1365923.1"/>
    </source>
</evidence>
<dbReference type="Proteomes" id="UP001196413">
    <property type="component" value="Unassembled WGS sequence"/>
</dbReference>
<feature type="region of interest" description="Disordered" evidence="2">
    <location>
        <begin position="1"/>
        <end position="50"/>
    </location>
</feature>
<evidence type="ECO:0000256" key="2">
    <source>
        <dbReference type="SAM" id="MobiDB-lite"/>
    </source>
</evidence>
<keyword evidence="4" id="KW-1185">Reference proteome</keyword>
<sequence length="955" mass="110016">MRRLGHWSVAVDTEPDSGHPTPRDDEQITEEGNENLDSDHCTPLTSTPVRSRHETSFHQFLELSERCHTPGNNSDTAIIVESVKQLIHTTEKNRRLTKENEKILNQSLQWQMEKSDMERQLRDANMLAESLRIEIKEKNDRNDLLERRLLHLLKTMEEHPAEEVAEAVEVLVVEKKDASTQCVSYDNQDYAQQQCSSEVTMSNLRKEIDCLREKCAFLELENNGLRKEEKELLNEVEMKSMEHSELKGECERLREEVATFHSKNRDLTEVQLELTELRRLLSESRLDSEKQKALECDLKSKIASYEQQIEDLKSSDESMKLLVDDKITEANKLREECVKLEKMSSKLTEDNVSMSVLIEELKIRLSRAHHEIEELRSSVANERQARQAVEEASRQCVDLNIKLREQSIQVKDLTTANEKMSAELDFLRQEIVTSGTKELERCSGALAECEQNLERAIAEKKTLLDKEEFYTEEIAKMSSLRVELKSRDDIIAELKLSQKSLQDSLTNKSAELAELRDQLRDSNYECRKIREEFRDFQESAEHQYCATVKEKCQIIEAISARLAQLETYPGQVLSINDSARRINVEEKTKRIDDGASGHTLYDCVSPALLNTVERAVNISRDVADTVKLMQNTYIPKELGKNSISPDIKDLHEQRSLTSSSQATQTQTPSSLSQEKNELIFNQIINNIGNLKDCSAHVGSPDVGRELKSLLLSIMDDRNKTSVESAVRHFLERCDKQFFESHKELVSKETQAIHDDKQSLEKLFGSEKLKWDVEREELELQLGRLRRQAENAKVVRKEKASVVSELNAAKVQLDQYRLKLRQKTEELEAAVNERDALAQLATEFKKLDQESQGQIVEANTTIDQLEAVLRKVRADLENARREMIHLKDDNDANSLHIQGLKAQIAELEKKIDELERRCAKLTKTEKYNQKTIQIVCESFWEREEFLQRLKAAQSRA</sequence>
<feature type="coiled-coil region" evidence="1">
    <location>
        <begin position="323"/>
        <end position="473"/>
    </location>
</feature>
<feature type="compositionally biased region" description="Low complexity" evidence="2">
    <location>
        <begin position="655"/>
        <end position="672"/>
    </location>
</feature>
<keyword evidence="1" id="KW-0175">Coiled coil</keyword>
<evidence type="ECO:0000313" key="4">
    <source>
        <dbReference type="Proteomes" id="UP001196413"/>
    </source>
</evidence>
<gene>
    <name evidence="3" type="ORF">KIN20_026402</name>
</gene>
<feature type="region of interest" description="Disordered" evidence="2">
    <location>
        <begin position="652"/>
        <end position="672"/>
    </location>
</feature>
<name>A0AAD5QXZ7_PARTN</name>
<feature type="coiled-coil region" evidence="1">
    <location>
        <begin position="114"/>
        <end position="155"/>
    </location>
</feature>
<reference evidence="3" key="1">
    <citation type="submission" date="2021-06" db="EMBL/GenBank/DDBJ databases">
        <title>Parelaphostrongylus tenuis whole genome reference sequence.</title>
        <authorList>
            <person name="Garwood T.J."/>
            <person name="Larsen P.A."/>
            <person name="Fountain-Jones N.M."/>
            <person name="Garbe J.R."/>
            <person name="Macchietto M.G."/>
            <person name="Kania S.A."/>
            <person name="Gerhold R.W."/>
            <person name="Richards J.E."/>
            <person name="Wolf T.M."/>
        </authorList>
    </citation>
    <scope>NUCLEOTIDE SEQUENCE</scope>
    <source>
        <strain evidence="3">MNPRO001-30</strain>
        <tissue evidence="3">Meninges</tissue>
    </source>
</reference>
<feature type="coiled-coil region" evidence="1">
    <location>
        <begin position="201"/>
        <end position="256"/>
    </location>
</feature>
<evidence type="ECO:0000256" key="1">
    <source>
        <dbReference type="SAM" id="Coils"/>
    </source>
</evidence>
<dbReference type="EMBL" id="JAHQIW010005398">
    <property type="protein sequence ID" value="KAJ1365923.1"/>
    <property type="molecule type" value="Genomic_DNA"/>
</dbReference>
<dbReference type="AlphaFoldDB" id="A0AAD5QXZ7"/>
<accession>A0AAD5QXZ7</accession>
<feature type="compositionally biased region" description="Acidic residues" evidence="2">
    <location>
        <begin position="27"/>
        <end position="36"/>
    </location>
</feature>